<reference evidence="1" key="1">
    <citation type="submission" date="2020-04" db="EMBL/GenBank/DDBJ databases">
        <authorList>
            <person name="Chiriac C."/>
            <person name="Salcher M."/>
            <person name="Ghai R."/>
            <person name="Kavagutti S V."/>
        </authorList>
    </citation>
    <scope>NUCLEOTIDE SEQUENCE</scope>
</reference>
<dbReference type="EMBL" id="LR796345">
    <property type="protein sequence ID" value="CAB4138555.1"/>
    <property type="molecule type" value="Genomic_DNA"/>
</dbReference>
<protein>
    <submittedName>
        <fullName evidence="1">Uncharacterized protein</fullName>
    </submittedName>
</protein>
<accession>A0A6J5LVS8</accession>
<name>A0A6J5LVS8_9CAUD</name>
<organism evidence="1">
    <name type="scientific">uncultured Caudovirales phage</name>
    <dbReference type="NCBI Taxonomy" id="2100421"/>
    <lineage>
        <taxon>Viruses</taxon>
        <taxon>Duplodnaviria</taxon>
        <taxon>Heunggongvirae</taxon>
        <taxon>Uroviricota</taxon>
        <taxon>Caudoviricetes</taxon>
        <taxon>Peduoviridae</taxon>
        <taxon>Maltschvirus</taxon>
        <taxon>Maltschvirus maltsch</taxon>
    </lineage>
</organism>
<gene>
    <name evidence="1" type="ORF">UFOVP331_115</name>
</gene>
<sequence>MTYKEKAKELIYKYEDLTDGWDYYNDCSKELKQKLPSMKEGALITINEILKIIDETMQGWMDVDIIFYWKQVRNEVEKYELEE</sequence>
<proteinExistence type="predicted"/>
<evidence type="ECO:0000313" key="1">
    <source>
        <dbReference type="EMBL" id="CAB4138555.1"/>
    </source>
</evidence>